<dbReference type="Proteomes" id="UP000594260">
    <property type="component" value="Unplaced"/>
</dbReference>
<dbReference type="AlphaFoldDB" id="A0A7M7KGT2"/>
<protein>
    <submittedName>
        <fullName evidence="1">Uncharacterized protein</fullName>
    </submittedName>
</protein>
<dbReference type="EnsemblMetazoa" id="XM_022810859">
    <property type="protein sequence ID" value="XP_022666594"/>
    <property type="gene ID" value="LOC111252641"/>
</dbReference>
<dbReference type="GeneID" id="111252641"/>
<proteinExistence type="predicted"/>
<evidence type="ECO:0000313" key="1">
    <source>
        <dbReference type="EnsemblMetazoa" id="XP_022666594"/>
    </source>
</evidence>
<reference evidence="1" key="1">
    <citation type="submission" date="2021-01" db="UniProtKB">
        <authorList>
            <consortium name="EnsemblMetazoa"/>
        </authorList>
    </citation>
    <scope>IDENTIFICATION</scope>
</reference>
<dbReference type="KEGG" id="vde:111252641"/>
<dbReference type="EnsemblMetazoa" id="XM_022810860">
    <property type="protein sequence ID" value="XP_022666595"/>
    <property type="gene ID" value="LOC111252641"/>
</dbReference>
<keyword evidence="2" id="KW-1185">Reference proteome</keyword>
<sequence length="336" mass="38079">MEGNEFLSSSFEVPDEESIRGAAVLSNAILESLSQSDANSDTFTIDNECQRAISQTAGSLRKGFFQPGIALYGLRGLASQLRKCHSVNTALRKGVDKHITYVLQHGLIQGGATPYARDTALLKCMELIASLCEEYIEIEYITSRGLYIALKMALYLPELTKTSQRDHIYQGTIFICQRAPTMALKLFERMRNLYLRLLKLPMGKIKDQEYHRVLFLSHVIQLLVDAAPDEKAIQIYKQFKDELTATLRQLQLNEIVVRYVSFSVMEALDYKISKKTTSTLAQRSAMQDSSHSQPRSLSIITGISLTPNRVESNDSQNDNDENESFVYNWLFSKRPR</sequence>
<dbReference type="RefSeq" id="XP_022666595.1">
    <property type="nucleotide sequence ID" value="XM_022810860.1"/>
</dbReference>
<accession>A0A7M7KGT2</accession>
<evidence type="ECO:0000313" key="2">
    <source>
        <dbReference type="Proteomes" id="UP000594260"/>
    </source>
</evidence>
<name>A0A7M7KGT2_VARDE</name>
<organism evidence="1 2">
    <name type="scientific">Varroa destructor</name>
    <name type="common">Honeybee mite</name>
    <dbReference type="NCBI Taxonomy" id="109461"/>
    <lineage>
        <taxon>Eukaryota</taxon>
        <taxon>Metazoa</taxon>
        <taxon>Ecdysozoa</taxon>
        <taxon>Arthropoda</taxon>
        <taxon>Chelicerata</taxon>
        <taxon>Arachnida</taxon>
        <taxon>Acari</taxon>
        <taxon>Parasitiformes</taxon>
        <taxon>Mesostigmata</taxon>
        <taxon>Gamasina</taxon>
        <taxon>Dermanyssoidea</taxon>
        <taxon>Varroidae</taxon>
        <taxon>Varroa</taxon>
    </lineage>
</organism>
<dbReference type="InParanoid" id="A0A7M7KGT2"/>
<dbReference type="RefSeq" id="XP_022666594.1">
    <property type="nucleotide sequence ID" value="XM_022810859.1"/>
</dbReference>
<dbReference type="OrthoDB" id="10477284at2759"/>